<protein>
    <recommendedName>
        <fullName evidence="4">DNA polymerase III subunit alpha</fullName>
        <ecNumber evidence="3">2.7.7.7</ecNumber>
    </recommendedName>
</protein>
<dbReference type="Gene3D" id="1.10.150.870">
    <property type="match status" value="1"/>
</dbReference>
<dbReference type="EC" id="2.7.7.7" evidence="3"/>
<organism evidence="14 15">
    <name type="scientific">Craurococcus roseus</name>
    <dbReference type="NCBI Taxonomy" id="77585"/>
    <lineage>
        <taxon>Bacteria</taxon>
        <taxon>Pseudomonadati</taxon>
        <taxon>Pseudomonadota</taxon>
        <taxon>Alphaproteobacteria</taxon>
        <taxon>Acetobacterales</taxon>
        <taxon>Acetobacteraceae</taxon>
        <taxon>Craurococcus</taxon>
    </lineage>
</organism>
<dbReference type="InterPro" id="IPR004365">
    <property type="entry name" value="NA-bd_OB_tRNA"/>
</dbReference>
<keyword evidence="8" id="KW-0235">DNA replication</keyword>
<evidence type="ECO:0000256" key="8">
    <source>
        <dbReference type="ARBA" id="ARBA00022705"/>
    </source>
</evidence>
<dbReference type="InterPro" id="IPR016195">
    <property type="entry name" value="Pol/histidinol_Pase-like"/>
</dbReference>
<comment type="catalytic activity">
    <reaction evidence="12">
        <text>DNA(n) + a 2'-deoxyribonucleoside 5'-triphosphate = DNA(n+1) + diphosphate</text>
        <dbReference type="Rhea" id="RHEA:22508"/>
        <dbReference type="Rhea" id="RHEA-COMP:17339"/>
        <dbReference type="Rhea" id="RHEA-COMP:17340"/>
        <dbReference type="ChEBI" id="CHEBI:33019"/>
        <dbReference type="ChEBI" id="CHEBI:61560"/>
        <dbReference type="ChEBI" id="CHEBI:173112"/>
        <dbReference type="EC" id="2.7.7.7"/>
    </reaction>
</comment>
<evidence type="ECO:0000259" key="13">
    <source>
        <dbReference type="SMART" id="SM00481"/>
    </source>
</evidence>
<comment type="function">
    <text evidence="10">DNA polymerase III is a complex, multichain enzyme responsible for most of the replicative synthesis in bacteria. This DNA polymerase also exhibits 3' to 5' exonuclease activity. The alpha chain is the DNA polymerase.</text>
</comment>
<accession>A0ABP3Q2Z6</accession>
<dbReference type="Pfam" id="PF14579">
    <property type="entry name" value="HHH_6"/>
    <property type="match status" value="1"/>
</dbReference>
<evidence type="ECO:0000256" key="2">
    <source>
        <dbReference type="ARBA" id="ARBA00009496"/>
    </source>
</evidence>
<dbReference type="SMART" id="SM00481">
    <property type="entry name" value="POLIIIAc"/>
    <property type="match status" value="1"/>
</dbReference>
<comment type="similarity">
    <text evidence="2">Belongs to the DNA polymerase type-C family. DnaE subfamily.</text>
</comment>
<dbReference type="CDD" id="cd04485">
    <property type="entry name" value="DnaE_OBF"/>
    <property type="match status" value="1"/>
</dbReference>
<name>A0ABP3Q2Z6_9PROT</name>
<comment type="caution">
    <text evidence="14">The sequence shown here is derived from an EMBL/GenBank/DDBJ whole genome shotgun (WGS) entry which is preliminary data.</text>
</comment>
<dbReference type="NCBIfam" id="TIGR00594">
    <property type="entry name" value="polc"/>
    <property type="match status" value="1"/>
</dbReference>
<comment type="subunit">
    <text evidence="11">DNA polymerase III contains a core (composed of alpha, epsilon and theta chains) that associates with a tau subunit. This core dimerizes to form the POLIII' complex. PolIII' associates with the gamma complex (composed of gamma, delta, delta', psi and chi chains) and with the beta chain to form the complete DNA polymerase III complex.</text>
</comment>
<evidence type="ECO:0000313" key="14">
    <source>
        <dbReference type="EMBL" id="GAA0578540.1"/>
    </source>
</evidence>
<dbReference type="Gene3D" id="3.20.20.140">
    <property type="entry name" value="Metal-dependent hydrolases"/>
    <property type="match status" value="1"/>
</dbReference>
<evidence type="ECO:0000256" key="5">
    <source>
        <dbReference type="ARBA" id="ARBA00022490"/>
    </source>
</evidence>
<keyword evidence="6" id="KW-0808">Transferase</keyword>
<evidence type="ECO:0000256" key="3">
    <source>
        <dbReference type="ARBA" id="ARBA00012417"/>
    </source>
</evidence>
<dbReference type="InterPro" id="IPR003141">
    <property type="entry name" value="Pol/His_phosphatase_N"/>
</dbReference>
<dbReference type="Pfam" id="PF02811">
    <property type="entry name" value="PHP"/>
    <property type="match status" value="1"/>
</dbReference>
<reference evidence="15" key="1">
    <citation type="journal article" date="2019" name="Int. J. Syst. Evol. Microbiol.">
        <title>The Global Catalogue of Microorganisms (GCM) 10K type strain sequencing project: providing services to taxonomists for standard genome sequencing and annotation.</title>
        <authorList>
            <consortium name="The Broad Institute Genomics Platform"/>
            <consortium name="The Broad Institute Genome Sequencing Center for Infectious Disease"/>
            <person name="Wu L."/>
            <person name="Ma J."/>
        </authorList>
    </citation>
    <scope>NUCLEOTIDE SEQUENCE [LARGE SCALE GENOMIC DNA]</scope>
    <source>
        <strain evidence="15">JCM 9933</strain>
    </source>
</reference>
<evidence type="ECO:0000256" key="7">
    <source>
        <dbReference type="ARBA" id="ARBA00022695"/>
    </source>
</evidence>
<proteinExistence type="inferred from homology"/>
<evidence type="ECO:0000256" key="4">
    <source>
        <dbReference type="ARBA" id="ARBA00019114"/>
    </source>
</evidence>
<keyword evidence="9" id="KW-0239">DNA-directed DNA polymerase</keyword>
<gene>
    <name evidence="14" type="primary">dnaE</name>
    <name evidence="14" type="ORF">GCM10009416_16360</name>
</gene>
<evidence type="ECO:0000256" key="9">
    <source>
        <dbReference type="ARBA" id="ARBA00022932"/>
    </source>
</evidence>
<dbReference type="NCBIfam" id="NF004226">
    <property type="entry name" value="PRK05673.1"/>
    <property type="match status" value="1"/>
</dbReference>
<dbReference type="PANTHER" id="PTHR32294">
    <property type="entry name" value="DNA POLYMERASE III SUBUNIT ALPHA"/>
    <property type="match status" value="1"/>
</dbReference>
<evidence type="ECO:0000256" key="12">
    <source>
        <dbReference type="ARBA" id="ARBA00049244"/>
    </source>
</evidence>
<dbReference type="PANTHER" id="PTHR32294:SF0">
    <property type="entry name" value="DNA POLYMERASE III SUBUNIT ALPHA"/>
    <property type="match status" value="1"/>
</dbReference>
<keyword evidence="15" id="KW-1185">Reference proteome</keyword>
<dbReference type="InterPro" id="IPR040982">
    <property type="entry name" value="DNA_pol3_finger"/>
</dbReference>
<evidence type="ECO:0000313" key="15">
    <source>
        <dbReference type="Proteomes" id="UP001501588"/>
    </source>
</evidence>
<evidence type="ECO:0000256" key="10">
    <source>
        <dbReference type="ARBA" id="ARBA00025611"/>
    </source>
</evidence>
<feature type="domain" description="Polymerase/histidinol phosphatase N-terminal" evidence="13">
    <location>
        <begin position="9"/>
        <end position="76"/>
    </location>
</feature>
<dbReference type="InterPro" id="IPR011708">
    <property type="entry name" value="DNA_pol3_alpha_NTPase_dom"/>
</dbReference>
<dbReference type="InterPro" id="IPR004013">
    <property type="entry name" value="PHP_dom"/>
</dbReference>
<dbReference type="Pfam" id="PF07733">
    <property type="entry name" value="DNA_pol3_alpha"/>
    <property type="match status" value="1"/>
</dbReference>
<comment type="subcellular location">
    <subcellularLocation>
        <location evidence="1">Cytoplasm</location>
    </subcellularLocation>
</comment>
<dbReference type="Pfam" id="PF17657">
    <property type="entry name" value="DNA_pol3_finger"/>
    <property type="match status" value="1"/>
</dbReference>
<dbReference type="Pfam" id="PF01336">
    <property type="entry name" value="tRNA_anti-codon"/>
    <property type="match status" value="1"/>
</dbReference>
<evidence type="ECO:0000256" key="11">
    <source>
        <dbReference type="ARBA" id="ARBA00026073"/>
    </source>
</evidence>
<keyword evidence="5" id="KW-0963">Cytoplasm</keyword>
<dbReference type="Gene3D" id="1.10.10.1600">
    <property type="entry name" value="Bacterial DNA polymerase III alpha subunit, thumb domain"/>
    <property type="match status" value="1"/>
</dbReference>
<dbReference type="RefSeq" id="WP_343894722.1">
    <property type="nucleotide sequence ID" value="NZ_BAAAFZ010000015.1"/>
</dbReference>
<dbReference type="Proteomes" id="UP001501588">
    <property type="component" value="Unassembled WGS sequence"/>
</dbReference>
<dbReference type="InterPro" id="IPR041931">
    <property type="entry name" value="DNA_pol3_alpha_thumb_dom"/>
</dbReference>
<dbReference type="SUPFAM" id="SSF89550">
    <property type="entry name" value="PHP domain-like"/>
    <property type="match status" value="1"/>
</dbReference>
<dbReference type="InterPro" id="IPR004805">
    <property type="entry name" value="DnaE2/DnaE/PolC"/>
</dbReference>
<sequence>MVASTLAFVHLHAHSSYSLSEGAIKADKLAVLARDAGMPAVALTDTANLFGALEFSQGCAAKGVQPIMGCQLWLGREHLDGQGAGNGDPERNAPDPVVALAMNAQGLDNLQRLSSQSFLGSDPSGRPCVRLDTLRELSAGLFLLTGGTLGPVSRLLAEGRRDAAARLLVALREAFPDRLAVELHRHGLDIERAIEPALLDLADELALPIVAANDVYFAKPEMHEAHDALLCIAEGKLLADPNRRRVTPEHWFKPAEAMRALFADLPDACDNTLAIARRCAVMTEARKPELPLCPKVQPGMTEAETVRDMARRGLAARLDAAGVEGAEARKPYEERLEYELGVIESMGFAGYFLIVADFIQWAKAHDIPVGPGRGSGAGSVAAWALTITDLDPMRFGLLFERFLNPERVSMPDFDIDFCQDRRDEVIRYVREEYGSDRVAQIITFGKLQAKAVVRDVGRVLGMPYGQVDRIASLIPFIPANPVTLSQAIDGEPRLQEMRREDETVARLLDIALQLEGMYRNASTHAAGVVIGREPLIDVVPLYRDPRSDILITQYSMKYVEQASLVKFDFLGLKTLTVIQQALAILKGQGHDIDITAIPLDDVRTFEMLRKGDAAGVFQFEGQGMRDCLRQMRVDRFEDLVAAVALYRPGPMANIPAYCARKHGEPWESPHPAIHHILEETNGIMVYQEQVMQIAQELAGYSLGAADLLRRAMGKKIRAEMEKQRAIFVEGATARGIPAAKAGEIFDLMERFADYGFNKSHAAAYALVSYQTAWLKANHPVAFLAASMTLDMDKTDKLAGHMQEATRLGISVLPPDINKSGAEFLTECEEDGTPAIRFALAAVKRVGAQAMRDMVAARDAGGPFSCIADFAARVDPKLLNKMQIENLAKAGAFDQLEPSRAKLVAGAELILRRAQATAEDRASSQIGLFGGGDAKPEPLRLPNVPEWPQLEKLSFEAEAVGFHLSAHPLDTYAAVLKRLGVVPSAEIAARARTGGARLKLAGTVVASKERNTRTGSRMAWVTLSDASGTYEVTLFSEVLSRARPLLEEGTTVLVTAEARLENEALRLTANDLEALERAAQDVGQGIRLWLENTAAVEHIRTLLAREGRGKGRVVLVARTGQGQEVEMALPGSFAVSPKLMQAMKVVPGVAEVEAV</sequence>
<keyword evidence="7" id="KW-0548">Nucleotidyltransferase</keyword>
<evidence type="ECO:0000256" key="1">
    <source>
        <dbReference type="ARBA" id="ARBA00004496"/>
    </source>
</evidence>
<dbReference type="InterPro" id="IPR049821">
    <property type="entry name" value="PolIIIA_DnaE1_PHP"/>
</dbReference>
<dbReference type="CDD" id="cd07433">
    <property type="entry name" value="PHP_PolIIIA_DnaE1"/>
    <property type="match status" value="1"/>
</dbReference>
<dbReference type="InterPro" id="IPR029460">
    <property type="entry name" value="DNAPol_HHH"/>
</dbReference>
<dbReference type="EMBL" id="BAAAFZ010000015">
    <property type="protein sequence ID" value="GAA0578540.1"/>
    <property type="molecule type" value="Genomic_DNA"/>
</dbReference>
<evidence type="ECO:0000256" key="6">
    <source>
        <dbReference type="ARBA" id="ARBA00022679"/>
    </source>
</evidence>